<dbReference type="Gene3D" id="3.10.105.10">
    <property type="entry name" value="Dipeptide-binding Protein, Domain 3"/>
    <property type="match status" value="1"/>
</dbReference>
<keyword evidence="2" id="KW-0813">Transport</keyword>
<keyword evidence="4" id="KW-1133">Transmembrane helix</keyword>
<proteinExistence type="inferred from homology"/>
<dbReference type="InterPro" id="IPR039424">
    <property type="entry name" value="SBP_5"/>
</dbReference>
<organism evidence="6 7">
    <name type="scientific">Candidatus Curtissbacteria bacterium RBG_13_40_7</name>
    <dbReference type="NCBI Taxonomy" id="1797706"/>
    <lineage>
        <taxon>Bacteria</taxon>
        <taxon>Candidatus Curtissiibacteriota</taxon>
    </lineage>
</organism>
<dbReference type="GO" id="GO:0015833">
    <property type="term" value="P:peptide transport"/>
    <property type="evidence" value="ECO:0007669"/>
    <property type="project" value="TreeGrafter"/>
</dbReference>
<comment type="similarity">
    <text evidence="1">Belongs to the bacterial solute-binding protein 5 family.</text>
</comment>
<dbReference type="PANTHER" id="PTHR30290">
    <property type="entry name" value="PERIPLASMIC BINDING COMPONENT OF ABC TRANSPORTER"/>
    <property type="match status" value="1"/>
</dbReference>
<dbReference type="AlphaFoldDB" id="A0A1F5FXH9"/>
<accession>A0A1F5FXH9</accession>
<dbReference type="Proteomes" id="UP000179252">
    <property type="component" value="Unassembled WGS sequence"/>
</dbReference>
<reference evidence="6 7" key="1">
    <citation type="journal article" date="2016" name="Nat. Commun.">
        <title>Thousands of microbial genomes shed light on interconnected biogeochemical processes in an aquifer system.</title>
        <authorList>
            <person name="Anantharaman K."/>
            <person name="Brown C.T."/>
            <person name="Hug L.A."/>
            <person name="Sharon I."/>
            <person name="Castelle C.J."/>
            <person name="Probst A.J."/>
            <person name="Thomas B.C."/>
            <person name="Singh A."/>
            <person name="Wilkins M.J."/>
            <person name="Karaoz U."/>
            <person name="Brodie E.L."/>
            <person name="Williams K.H."/>
            <person name="Hubbard S.S."/>
            <person name="Banfield J.F."/>
        </authorList>
    </citation>
    <scope>NUCLEOTIDE SEQUENCE [LARGE SCALE GENOMIC DNA]</scope>
</reference>
<gene>
    <name evidence="6" type="ORF">A2165_00080</name>
</gene>
<evidence type="ECO:0000259" key="5">
    <source>
        <dbReference type="Pfam" id="PF00496"/>
    </source>
</evidence>
<sequence>MLTHKILLRRLRFWWNISGAYIFRYKLRILIILLILVLSGIITKQIWPKISQKNLVTIGYVGNYTLENIPTQILSLATQSLISVDENGRPEASLAANWTVSEDGKTYVVFLKDNLFWHDESPVNAKDISIAINGVQITAINNKAIEFRLPNPIISFPLALDKPVFKTSSFYGTGKFRIVDIDLKDNIVKKISLISKDKNLPKVNIKFYQSEEQALDALIIGEVKSARVANANYLERWSNLNVNRIVDESEIVTIFLNTQDPQVSSKDFRQALSYSINRSDFEGLPSSGPISPASWAFNPSVKLYEYNTGKAKNSLSKAEIASPQINLSVTSGLEKVADTIKKDWEAIGVSVNISVEKTMPQKYQAFLALNKLSPDPDQYALWHSTQDKTNITHFKNVKIDKLLEDARSVVDEQKRKELYGDFQKFLVEESPAIFLYHPYKYQVTYKNIADLIDKLPQ</sequence>
<evidence type="ECO:0000256" key="1">
    <source>
        <dbReference type="ARBA" id="ARBA00005695"/>
    </source>
</evidence>
<evidence type="ECO:0000256" key="3">
    <source>
        <dbReference type="ARBA" id="ARBA00022729"/>
    </source>
</evidence>
<protein>
    <recommendedName>
        <fullName evidence="5">Solute-binding protein family 5 domain-containing protein</fullName>
    </recommendedName>
</protein>
<dbReference type="InterPro" id="IPR030678">
    <property type="entry name" value="Peptide/Ni-bd"/>
</dbReference>
<dbReference type="CDD" id="cd00995">
    <property type="entry name" value="PBP2_NikA_DppA_OppA_like"/>
    <property type="match status" value="1"/>
</dbReference>
<dbReference type="SUPFAM" id="SSF53850">
    <property type="entry name" value="Periplasmic binding protein-like II"/>
    <property type="match status" value="1"/>
</dbReference>
<dbReference type="Pfam" id="PF00496">
    <property type="entry name" value="SBP_bac_5"/>
    <property type="match status" value="2"/>
</dbReference>
<name>A0A1F5FXH9_9BACT</name>
<dbReference type="GO" id="GO:1904680">
    <property type="term" value="F:peptide transmembrane transporter activity"/>
    <property type="evidence" value="ECO:0007669"/>
    <property type="project" value="TreeGrafter"/>
</dbReference>
<evidence type="ECO:0000313" key="7">
    <source>
        <dbReference type="Proteomes" id="UP000179252"/>
    </source>
</evidence>
<feature type="domain" description="Solute-binding protein family 5" evidence="5">
    <location>
        <begin position="137"/>
        <end position="373"/>
    </location>
</feature>
<evidence type="ECO:0000256" key="2">
    <source>
        <dbReference type="ARBA" id="ARBA00022448"/>
    </source>
</evidence>
<feature type="transmembrane region" description="Helical" evidence="4">
    <location>
        <begin position="27"/>
        <end position="47"/>
    </location>
</feature>
<dbReference type="EMBL" id="MFAU01000024">
    <property type="protein sequence ID" value="OGD84338.1"/>
    <property type="molecule type" value="Genomic_DNA"/>
</dbReference>
<comment type="caution">
    <text evidence="6">The sequence shown here is derived from an EMBL/GenBank/DDBJ whole genome shotgun (WGS) entry which is preliminary data.</text>
</comment>
<dbReference type="Gene3D" id="3.40.190.10">
    <property type="entry name" value="Periplasmic binding protein-like II"/>
    <property type="match status" value="1"/>
</dbReference>
<evidence type="ECO:0000313" key="6">
    <source>
        <dbReference type="EMBL" id="OGD84338.1"/>
    </source>
</evidence>
<dbReference type="PIRSF" id="PIRSF002741">
    <property type="entry name" value="MppA"/>
    <property type="match status" value="1"/>
</dbReference>
<dbReference type="GO" id="GO:0043190">
    <property type="term" value="C:ATP-binding cassette (ABC) transporter complex"/>
    <property type="evidence" value="ECO:0007669"/>
    <property type="project" value="InterPro"/>
</dbReference>
<feature type="domain" description="Solute-binding protein family 5" evidence="5">
    <location>
        <begin position="90"/>
        <end position="129"/>
    </location>
</feature>
<dbReference type="Gene3D" id="3.90.76.10">
    <property type="entry name" value="Dipeptide-binding Protein, Domain 1"/>
    <property type="match status" value="1"/>
</dbReference>
<keyword evidence="3" id="KW-0732">Signal</keyword>
<dbReference type="InterPro" id="IPR000914">
    <property type="entry name" value="SBP_5_dom"/>
</dbReference>
<keyword evidence="4" id="KW-0812">Transmembrane</keyword>
<dbReference type="GO" id="GO:0042597">
    <property type="term" value="C:periplasmic space"/>
    <property type="evidence" value="ECO:0007669"/>
    <property type="project" value="UniProtKB-ARBA"/>
</dbReference>
<dbReference type="PANTHER" id="PTHR30290:SF9">
    <property type="entry name" value="OLIGOPEPTIDE-BINDING PROTEIN APPA"/>
    <property type="match status" value="1"/>
</dbReference>
<keyword evidence="4" id="KW-0472">Membrane</keyword>
<evidence type="ECO:0000256" key="4">
    <source>
        <dbReference type="SAM" id="Phobius"/>
    </source>
</evidence>